<feature type="domain" description="Leucine-rich repeat-containing N-terminal plant-type" evidence="8">
    <location>
        <begin position="34"/>
        <end position="72"/>
    </location>
</feature>
<comment type="caution">
    <text evidence="9">The sequence shown here is derived from an EMBL/GenBank/DDBJ whole genome shotgun (WGS) entry which is preliminary data.</text>
</comment>
<proteinExistence type="predicted"/>
<gene>
    <name evidence="9" type="ordered locus">AXX17_At5g06800</name>
</gene>
<keyword evidence="4" id="KW-0677">Repeat</keyword>
<dbReference type="Pfam" id="PF08263">
    <property type="entry name" value="LRRNT_2"/>
    <property type="match status" value="1"/>
</dbReference>
<dbReference type="AlphaFoldDB" id="A0A178UN91"/>
<evidence type="ECO:0000256" key="3">
    <source>
        <dbReference type="ARBA" id="ARBA00022729"/>
    </source>
</evidence>
<dbReference type="InterPro" id="IPR032675">
    <property type="entry name" value="LRR_dom_sf"/>
</dbReference>
<organism evidence="9 10">
    <name type="scientific">Arabidopsis thaliana</name>
    <name type="common">Mouse-ear cress</name>
    <dbReference type="NCBI Taxonomy" id="3702"/>
    <lineage>
        <taxon>Eukaryota</taxon>
        <taxon>Viridiplantae</taxon>
        <taxon>Streptophyta</taxon>
        <taxon>Embryophyta</taxon>
        <taxon>Tracheophyta</taxon>
        <taxon>Spermatophyta</taxon>
        <taxon>Magnoliopsida</taxon>
        <taxon>eudicotyledons</taxon>
        <taxon>Gunneridae</taxon>
        <taxon>Pentapetalae</taxon>
        <taxon>rosids</taxon>
        <taxon>malvids</taxon>
        <taxon>Brassicales</taxon>
        <taxon>Brassicaceae</taxon>
        <taxon>Camelineae</taxon>
        <taxon>Arabidopsis</taxon>
    </lineage>
</organism>
<dbReference type="InterPro" id="IPR013210">
    <property type="entry name" value="LRR_N_plant-typ"/>
</dbReference>
<evidence type="ECO:0000256" key="2">
    <source>
        <dbReference type="ARBA" id="ARBA00022692"/>
    </source>
</evidence>
<reference evidence="10" key="1">
    <citation type="journal article" date="2016" name="Proc. Natl. Acad. Sci. U.S.A.">
        <title>Chromosome-level assembly of Arabidopsis thaliana Ler reveals the extent of translocation and inversion polymorphisms.</title>
        <authorList>
            <person name="Zapata L."/>
            <person name="Ding J."/>
            <person name="Willing E.M."/>
            <person name="Hartwig B."/>
            <person name="Bezdan D."/>
            <person name="Jiao W.B."/>
            <person name="Patel V."/>
            <person name="Velikkakam James G."/>
            <person name="Koornneef M."/>
            <person name="Ossowski S."/>
            <person name="Schneeberger K."/>
        </authorList>
    </citation>
    <scope>NUCLEOTIDE SEQUENCE [LARGE SCALE GENOMIC DNA]</scope>
    <source>
        <strain evidence="10">cv. Landsberg erecta</strain>
    </source>
</reference>
<sequence>MSSDQRWRLLRPAFSIFFFLFFLPHNLTFGLCFSTDALALMKFKERIEIDPFGALVNWGELSHCSWSGVVCSHDGRVVILNLRDLSLQGTLAPELGNLTHLKSL</sequence>
<protein>
    <recommendedName>
        <fullName evidence="8">Leucine-rich repeat-containing N-terminal plant-type domain-containing protein</fullName>
    </recommendedName>
</protein>
<evidence type="ECO:0000256" key="4">
    <source>
        <dbReference type="ARBA" id="ARBA00022737"/>
    </source>
</evidence>
<evidence type="ECO:0000313" key="9">
    <source>
        <dbReference type="EMBL" id="OAO95123.1"/>
    </source>
</evidence>
<dbReference type="PANTHER" id="PTHR46084:SF39">
    <property type="entry name" value="LEUCINE-RICH REPEAT PROTEIN KINASE FAMILY PROTEIN"/>
    <property type="match status" value="1"/>
</dbReference>
<accession>A0A178UN91</accession>
<dbReference type="GO" id="GO:0012505">
    <property type="term" value="C:endomembrane system"/>
    <property type="evidence" value="ECO:0007669"/>
    <property type="project" value="UniProtKB-SubCell"/>
</dbReference>
<dbReference type="Gene3D" id="3.80.10.10">
    <property type="entry name" value="Ribonuclease Inhibitor"/>
    <property type="match status" value="1"/>
</dbReference>
<keyword evidence="2" id="KW-0812">Transmembrane</keyword>
<evidence type="ECO:0000256" key="1">
    <source>
        <dbReference type="ARBA" id="ARBA00022614"/>
    </source>
</evidence>
<dbReference type="ExpressionAtlas" id="A0A178UN91">
    <property type="expression patterns" value="baseline and differential"/>
</dbReference>
<dbReference type="PANTHER" id="PTHR46084">
    <property type="entry name" value="PROTEIN MALE DISCOVERER 2"/>
    <property type="match status" value="1"/>
</dbReference>
<dbReference type="Proteomes" id="UP000078284">
    <property type="component" value="Chromosome 5"/>
</dbReference>
<evidence type="ECO:0000259" key="8">
    <source>
        <dbReference type="Pfam" id="PF08263"/>
    </source>
</evidence>
<evidence type="ECO:0000313" key="10">
    <source>
        <dbReference type="Proteomes" id="UP000078284"/>
    </source>
</evidence>
<evidence type="ECO:0000256" key="5">
    <source>
        <dbReference type="ARBA" id="ARBA00022989"/>
    </source>
</evidence>
<dbReference type="EMBL" id="LUHQ01000005">
    <property type="protein sequence ID" value="OAO95123.1"/>
    <property type="molecule type" value="Genomic_DNA"/>
</dbReference>
<dbReference type="SUPFAM" id="SSF52058">
    <property type="entry name" value="L domain-like"/>
    <property type="match status" value="1"/>
</dbReference>
<keyword evidence="1" id="KW-0433">Leucine-rich repeat</keyword>
<evidence type="ECO:0000256" key="6">
    <source>
        <dbReference type="ARBA" id="ARBA00023136"/>
    </source>
</evidence>
<keyword evidence="6" id="KW-0472">Membrane</keyword>
<evidence type="ECO:0000256" key="7">
    <source>
        <dbReference type="ARBA" id="ARBA00046288"/>
    </source>
</evidence>
<keyword evidence="3" id="KW-0732">Signal</keyword>
<comment type="subcellular location">
    <subcellularLocation>
        <location evidence="7">Endomembrane system</location>
        <topology evidence="7">Single-pass type I membrane protein</topology>
    </subcellularLocation>
</comment>
<keyword evidence="5" id="KW-1133">Transmembrane helix</keyword>
<name>A0A178UN91_ARATH</name>